<evidence type="ECO:0000313" key="2">
    <source>
        <dbReference type="Proteomes" id="UP000324800"/>
    </source>
</evidence>
<dbReference type="EMBL" id="SNRW01049323">
    <property type="protein sequence ID" value="KAA6311276.1"/>
    <property type="molecule type" value="Genomic_DNA"/>
</dbReference>
<evidence type="ECO:0000313" key="1">
    <source>
        <dbReference type="EMBL" id="KAA6311276.1"/>
    </source>
</evidence>
<accession>A0A5J4PNT2</accession>
<comment type="caution">
    <text evidence="1">The sequence shown here is derived from an EMBL/GenBank/DDBJ whole genome shotgun (WGS) entry which is preliminary data.</text>
</comment>
<gene>
    <name evidence="1" type="ORF">EZS28_056159</name>
</gene>
<proteinExistence type="predicted"/>
<feature type="non-terminal residue" evidence="1">
    <location>
        <position position="64"/>
    </location>
</feature>
<protein>
    <submittedName>
        <fullName evidence="1">Uncharacterized protein</fullName>
    </submittedName>
</protein>
<reference evidence="1 2" key="1">
    <citation type="submission" date="2019-03" db="EMBL/GenBank/DDBJ databases">
        <title>Single cell metagenomics reveals metabolic interactions within the superorganism composed of flagellate Streblomastix strix and complex community of Bacteroidetes bacteria on its surface.</title>
        <authorList>
            <person name="Treitli S.C."/>
            <person name="Kolisko M."/>
            <person name="Husnik F."/>
            <person name="Keeling P."/>
            <person name="Hampl V."/>
        </authorList>
    </citation>
    <scope>NUCLEOTIDE SEQUENCE [LARGE SCALE GENOMIC DNA]</scope>
    <source>
        <strain evidence="1">ST1C</strain>
    </source>
</reference>
<dbReference type="Proteomes" id="UP000324800">
    <property type="component" value="Unassembled WGS sequence"/>
</dbReference>
<sequence length="64" mass="7018">MPKQFAGDIYISSIHPLAPDLNKYQVFCGTISEGDLAYTEQKKSNICDDAGRTNDGSNDDITCM</sequence>
<dbReference type="AlphaFoldDB" id="A0A5J4PNT2"/>
<name>A0A5J4PNT2_9EUKA</name>
<organism evidence="1 2">
    <name type="scientific">Streblomastix strix</name>
    <dbReference type="NCBI Taxonomy" id="222440"/>
    <lineage>
        <taxon>Eukaryota</taxon>
        <taxon>Metamonada</taxon>
        <taxon>Preaxostyla</taxon>
        <taxon>Oxymonadida</taxon>
        <taxon>Streblomastigidae</taxon>
        <taxon>Streblomastix</taxon>
    </lineage>
</organism>